<dbReference type="PANTHER" id="PTHR43327">
    <property type="entry name" value="STOMATIN-LIKE PROTEIN 2, MITOCHONDRIAL"/>
    <property type="match status" value="1"/>
</dbReference>
<keyword evidence="4" id="KW-0812">Transmembrane</keyword>
<comment type="subcellular location">
    <subcellularLocation>
        <location evidence="1">Mitochondrion</location>
    </subcellularLocation>
</comment>
<evidence type="ECO:0000256" key="2">
    <source>
        <dbReference type="ARBA" id="ARBA00008164"/>
    </source>
</evidence>
<comment type="similarity">
    <text evidence="2">Belongs to the band 7/mec-2 family.</text>
</comment>
<dbReference type="InterPro" id="IPR010920">
    <property type="entry name" value="LSM_dom_sf"/>
</dbReference>
<dbReference type="InterPro" id="IPR050710">
    <property type="entry name" value="Band7/mec-2_domain"/>
</dbReference>
<dbReference type="Pfam" id="PF01423">
    <property type="entry name" value="LSM"/>
    <property type="match status" value="1"/>
</dbReference>
<dbReference type="Gene3D" id="2.30.30.100">
    <property type="match status" value="1"/>
</dbReference>
<feature type="transmembrane region" description="Helical" evidence="4">
    <location>
        <begin position="714"/>
        <end position="735"/>
    </location>
</feature>
<accession>A0ABD2HNY2</accession>
<name>A0ABD2HNY2_9BILA</name>
<keyword evidence="7" id="KW-1185">Reference proteome</keyword>
<dbReference type="PRINTS" id="PR00721">
    <property type="entry name" value="STOMATIN"/>
</dbReference>
<protein>
    <recommendedName>
        <fullName evidence="5">Sm domain-containing protein</fullName>
    </recommendedName>
</protein>
<dbReference type="InterPro" id="IPR036013">
    <property type="entry name" value="Band_7/SPFH_dom_sf"/>
</dbReference>
<feature type="transmembrane region" description="Helical" evidence="4">
    <location>
        <begin position="675"/>
        <end position="694"/>
    </location>
</feature>
<evidence type="ECO:0000313" key="6">
    <source>
        <dbReference type="EMBL" id="KAL3068484.1"/>
    </source>
</evidence>
<dbReference type="SUPFAM" id="SSF50182">
    <property type="entry name" value="Sm-like ribonucleoproteins"/>
    <property type="match status" value="1"/>
</dbReference>
<feature type="transmembrane region" description="Helical" evidence="4">
    <location>
        <begin position="586"/>
        <end position="605"/>
    </location>
</feature>
<dbReference type="InterPro" id="IPR047575">
    <property type="entry name" value="Sm"/>
</dbReference>
<dbReference type="PROSITE" id="PS52002">
    <property type="entry name" value="SM"/>
    <property type="match status" value="1"/>
</dbReference>
<proteinExistence type="inferred from homology"/>
<dbReference type="AlphaFoldDB" id="A0ABD2HNY2"/>
<evidence type="ECO:0000256" key="4">
    <source>
        <dbReference type="SAM" id="Phobius"/>
    </source>
</evidence>
<dbReference type="Gene3D" id="3.30.479.30">
    <property type="entry name" value="Band 7 domain"/>
    <property type="match status" value="1"/>
</dbReference>
<dbReference type="InterPro" id="IPR001107">
    <property type="entry name" value="Band_7"/>
</dbReference>
<dbReference type="Proteomes" id="UP001620626">
    <property type="component" value="Unassembled WGS sequence"/>
</dbReference>
<dbReference type="SUPFAM" id="SSF117892">
    <property type="entry name" value="Band 7/SPFH domain"/>
    <property type="match status" value="1"/>
</dbReference>
<dbReference type="InterPro" id="IPR032435">
    <property type="entry name" value="STML2-like_C"/>
</dbReference>
<evidence type="ECO:0000313" key="7">
    <source>
        <dbReference type="Proteomes" id="UP001620626"/>
    </source>
</evidence>
<comment type="caution">
    <text evidence="6">The sequence shown here is derived from an EMBL/GenBank/DDBJ whole genome shotgun (WGS) entry which is preliminary data.</text>
</comment>
<evidence type="ECO:0000256" key="3">
    <source>
        <dbReference type="ARBA" id="ARBA00023128"/>
    </source>
</evidence>
<dbReference type="Pfam" id="PF16200">
    <property type="entry name" value="Band_7_C"/>
    <property type="match status" value="1"/>
</dbReference>
<feature type="transmembrane region" description="Helical" evidence="4">
    <location>
        <begin position="537"/>
        <end position="555"/>
    </location>
</feature>
<keyword evidence="4" id="KW-0472">Membrane</keyword>
<dbReference type="GO" id="GO:0005739">
    <property type="term" value="C:mitochondrion"/>
    <property type="evidence" value="ECO:0007669"/>
    <property type="project" value="UniProtKB-SubCell"/>
</dbReference>
<sequence length="786" mass="88377">MVAVTLGTFLQGSIGTAVVIELKDETALEGSVDSVDPKSLNTQLSNVVLYRRRQKGLKPEHLPSFFVKGKHIRFVHFENYAFSMNMTTNRSMAIGWKLLTRDKWHLSSLPCSLFHTSSRNYNSDILPDFAPQGKANTIIRIVPQQEAWIVERFGRYAKTLGPGLHVLVPFIDRIPYWHSLKECAIEIPQQSAITLDNVQLNLDGVLYVKIVDPYKASYGVEDPGYAVVQLAQTTMRSEVGKIALDTVFKEREQLNVAIVASINKAAEPWGMVCLRYEIRNMNMPAKVQEAMQMQVEAERKKRAAILESEGKRDAAINVAEGEKRAKILASEAEQQERINLAKGQAEAIFREAEARQKALHAVAEALNKAGGSDAASLLVAEKYVKAFGELAKENNTVLLPTDMGSVGSFVSQAMAIYKQISSANESSVAKNGKENVERPWAIRPTTLLWADSINCFHLLCVVRAKYPSEFENWPNLRKVGPSDRRPMPPFWPDLAFRLLPGFGLLFTCTTLTHLLVMRRAKKDGFLAAIYMQRALDLLLGLSLFFAGFYGIHLSVKYGNEQDAQHMPPVHCLFTALHLHIWIYTDSAQLLLLILLCFDQFISVVWTKRHKEFSEYYFHPGVLVILLLLASATFFPAWLQPISQADNSTVQISSFCEMPETFGREFYDFYLLTRKLSPLPIIGALLVTAFVVLSLQVIQKGRFKWSDNNCQSAKFLLLILCRSLFLLIAVHLPLLALRHLCLSPELVEFRAHGQEIGLRAFHAALFGVVSAAQKNRKIKQRPTTPNE</sequence>
<feature type="transmembrane region" description="Helical" evidence="4">
    <location>
        <begin position="617"/>
        <end position="638"/>
    </location>
</feature>
<evidence type="ECO:0000259" key="5">
    <source>
        <dbReference type="PROSITE" id="PS52002"/>
    </source>
</evidence>
<feature type="domain" description="Sm" evidence="5">
    <location>
        <begin position="5"/>
        <end position="81"/>
    </location>
</feature>
<dbReference type="CDD" id="cd08829">
    <property type="entry name" value="SPFH_paraslipin"/>
    <property type="match status" value="1"/>
</dbReference>
<keyword evidence="3" id="KW-0496">Mitochondrion</keyword>
<reference evidence="6 7" key="1">
    <citation type="submission" date="2024-10" db="EMBL/GenBank/DDBJ databases">
        <authorList>
            <person name="Kim D."/>
        </authorList>
    </citation>
    <scope>NUCLEOTIDE SEQUENCE [LARGE SCALE GENOMIC DNA]</scope>
    <source>
        <strain evidence="6">BH-2024</strain>
    </source>
</reference>
<dbReference type="SMART" id="SM00651">
    <property type="entry name" value="Sm"/>
    <property type="match status" value="1"/>
</dbReference>
<dbReference type="InterPro" id="IPR001163">
    <property type="entry name" value="Sm_dom_euk/arc"/>
</dbReference>
<dbReference type="InterPro" id="IPR001972">
    <property type="entry name" value="Stomatin_HflK_fam"/>
</dbReference>
<dbReference type="PANTHER" id="PTHR43327:SF10">
    <property type="entry name" value="STOMATIN-LIKE PROTEIN 2, MITOCHONDRIAL"/>
    <property type="match status" value="1"/>
</dbReference>
<organism evidence="6 7">
    <name type="scientific">Heterodera trifolii</name>
    <dbReference type="NCBI Taxonomy" id="157864"/>
    <lineage>
        <taxon>Eukaryota</taxon>
        <taxon>Metazoa</taxon>
        <taxon>Ecdysozoa</taxon>
        <taxon>Nematoda</taxon>
        <taxon>Chromadorea</taxon>
        <taxon>Rhabditida</taxon>
        <taxon>Tylenchina</taxon>
        <taxon>Tylenchomorpha</taxon>
        <taxon>Tylenchoidea</taxon>
        <taxon>Heteroderidae</taxon>
        <taxon>Heteroderinae</taxon>
        <taxon>Heterodera</taxon>
    </lineage>
</organism>
<keyword evidence="4" id="KW-1133">Transmembrane helix</keyword>
<dbReference type="Pfam" id="PF01145">
    <property type="entry name" value="Band_7"/>
    <property type="match status" value="1"/>
</dbReference>
<dbReference type="SMART" id="SM00244">
    <property type="entry name" value="PHB"/>
    <property type="match status" value="1"/>
</dbReference>
<dbReference type="EMBL" id="JBICBT010001408">
    <property type="protein sequence ID" value="KAL3068484.1"/>
    <property type="molecule type" value="Genomic_DNA"/>
</dbReference>
<feature type="transmembrane region" description="Helical" evidence="4">
    <location>
        <begin position="494"/>
        <end position="516"/>
    </location>
</feature>
<dbReference type="FunFam" id="3.30.479.30:FF:000008">
    <property type="entry name" value="Stomatin-like protein 2, mitochondrial"/>
    <property type="match status" value="1"/>
</dbReference>
<gene>
    <name evidence="6" type="ORF">niasHT_030775</name>
</gene>
<evidence type="ECO:0000256" key="1">
    <source>
        <dbReference type="ARBA" id="ARBA00004173"/>
    </source>
</evidence>